<keyword evidence="3" id="KW-0238">DNA-binding</keyword>
<dbReference type="RefSeq" id="WP_089419147.1">
    <property type="nucleotide sequence ID" value="NZ_CP022415.1"/>
</dbReference>
<protein>
    <submittedName>
        <fullName evidence="7">Catabolite control protein A</fullName>
    </submittedName>
</protein>
<accession>A0A221JWC1</accession>
<evidence type="ECO:0000313" key="8">
    <source>
        <dbReference type="Proteomes" id="UP000199754"/>
    </source>
</evidence>
<proteinExistence type="predicted"/>
<dbReference type="InterPro" id="IPR001387">
    <property type="entry name" value="Cro/C1-type_HTH"/>
</dbReference>
<reference evidence="7 8" key="1">
    <citation type="submission" date="2017-07" db="EMBL/GenBank/DDBJ databases">
        <title>Genome Sequence of Sulfitobacter pseudonitzschiae Strain SMR1 Isolated from a culture of the Diatom Skeletonema marinoi.</title>
        <authorList>
            <person name="Topel M."/>
            <person name="Pinder M.I.M."/>
            <person name="Johansson O.N."/>
            <person name="Kourtchenko O."/>
            <person name="Godhe A."/>
            <person name="Clarke A.K."/>
        </authorList>
    </citation>
    <scope>NUCLEOTIDE SEQUENCE [LARGE SCALE GENOMIC DNA]</scope>
    <source>
        <strain evidence="7 8">SMR1</strain>
    </source>
</reference>
<evidence type="ECO:0000256" key="2">
    <source>
        <dbReference type="ARBA" id="ARBA00023015"/>
    </source>
</evidence>
<dbReference type="GO" id="GO:0000976">
    <property type="term" value="F:transcription cis-regulatory region binding"/>
    <property type="evidence" value="ECO:0007669"/>
    <property type="project" value="TreeGrafter"/>
</dbReference>
<evidence type="ECO:0000256" key="3">
    <source>
        <dbReference type="ARBA" id="ARBA00023125"/>
    </source>
</evidence>
<dbReference type="Gene3D" id="3.40.50.2300">
    <property type="match status" value="2"/>
</dbReference>
<feature type="domain" description="HTH lacI-type" evidence="5">
    <location>
        <begin position="4"/>
        <end position="58"/>
    </location>
</feature>
<dbReference type="KEGG" id="spse:SULPSESMR1_00200"/>
<keyword evidence="8" id="KW-1185">Reference proteome</keyword>
<dbReference type="Gene3D" id="1.10.260.40">
    <property type="entry name" value="lambda repressor-like DNA-binding domains"/>
    <property type="match status" value="1"/>
</dbReference>
<dbReference type="Proteomes" id="UP000199754">
    <property type="component" value="Chromosome"/>
</dbReference>
<organism evidence="7 8">
    <name type="scientific">Pseudosulfitobacter pseudonitzschiae</name>
    <dbReference type="NCBI Taxonomy" id="1402135"/>
    <lineage>
        <taxon>Bacteria</taxon>
        <taxon>Pseudomonadati</taxon>
        <taxon>Pseudomonadota</taxon>
        <taxon>Alphaproteobacteria</taxon>
        <taxon>Rhodobacterales</taxon>
        <taxon>Roseobacteraceae</taxon>
        <taxon>Pseudosulfitobacter</taxon>
    </lineage>
</organism>
<keyword evidence="4" id="KW-0804">Transcription</keyword>
<dbReference type="CDD" id="cd01392">
    <property type="entry name" value="HTH_LacI"/>
    <property type="match status" value="1"/>
</dbReference>
<dbReference type="PROSITE" id="PS50943">
    <property type="entry name" value="HTH_CROC1"/>
    <property type="match status" value="1"/>
</dbReference>
<dbReference type="SUPFAM" id="SSF47413">
    <property type="entry name" value="lambda repressor-like DNA-binding domains"/>
    <property type="match status" value="1"/>
</dbReference>
<keyword evidence="1" id="KW-0678">Repressor</keyword>
<dbReference type="Pfam" id="PF00356">
    <property type="entry name" value="LacI"/>
    <property type="match status" value="1"/>
</dbReference>
<evidence type="ECO:0000256" key="4">
    <source>
        <dbReference type="ARBA" id="ARBA00023163"/>
    </source>
</evidence>
<feature type="domain" description="HTH cro/C1-type" evidence="6">
    <location>
        <begin position="5"/>
        <end position="38"/>
    </location>
</feature>
<gene>
    <name evidence="7" type="primary">ccpA</name>
    <name evidence="7" type="ORF">SULPSESMR1_00200</name>
</gene>
<dbReference type="PANTHER" id="PTHR30146:SF151">
    <property type="entry name" value="HTH-TYPE TRANSCRIPTIONAL REPRESSOR CYTR"/>
    <property type="match status" value="1"/>
</dbReference>
<dbReference type="GO" id="GO:0003700">
    <property type="term" value="F:DNA-binding transcription factor activity"/>
    <property type="evidence" value="ECO:0007669"/>
    <property type="project" value="TreeGrafter"/>
</dbReference>
<dbReference type="SUPFAM" id="SSF53822">
    <property type="entry name" value="Periplasmic binding protein-like I"/>
    <property type="match status" value="1"/>
</dbReference>
<dbReference type="SMART" id="SM00354">
    <property type="entry name" value="HTH_LACI"/>
    <property type="match status" value="1"/>
</dbReference>
<sequence>MSKPTISDLARLAGVSKTTVSHAFSGRRHVDPETCKKIRELAREMGYRPNRSAQSLRTGRTGMIALASSMPFSIAAGPSRLGFFMEIAATAAVASLTRNQALCLIPPMEADSELDAIAMDGAILVEPFLGDPMVDRFFNIGIPLVSIGRVPGRDDIPFIDLHSHATALMVLNHLLDAGASQIALITGTQRRNSYLETEAAYSAFCESHCISPILVRVDETGGEAEAEQCCAALLADHPGLDALYVPVDAFASGATKAAKSLHRDVPGTLCLATRYDGTRAKLADPPLTAVDLHLDDLAKLAVDLLNHTIDGQTGMTLMSPMPDLIPRQSSER</sequence>
<dbReference type="InterPro" id="IPR010982">
    <property type="entry name" value="Lambda_DNA-bd_dom_sf"/>
</dbReference>
<dbReference type="PANTHER" id="PTHR30146">
    <property type="entry name" value="LACI-RELATED TRANSCRIPTIONAL REPRESSOR"/>
    <property type="match status" value="1"/>
</dbReference>
<dbReference type="InterPro" id="IPR028082">
    <property type="entry name" value="Peripla_BP_I"/>
</dbReference>
<dbReference type="AlphaFoldDB" id="A0A221JWC1"/>
<keyword evidence="2" id="KW-0805">Transcription regulation</keyword>
<evidence type="ECO:0000259" key="5">
    <source>
        <dbReference type="PROSITE" id="PS50932"/>
    </source>
</evidence>
<evidence type="ECO:0000313" key="7">
    <source>
        <dbReference type="EMBL" id="ASM71038.1"/>
    </source>
</evidence>
<evidence type="ECO:0000256" key="1">
    <source>
        <dbReference type="ARBA" id="ARBA00022491"/>
    </source>
</evidence>
<dbReference type="EMBL" id="CP022415">
    <property type="protein sequence ID" value="ASM71038.1"/>
    <property type="molecule type" value="Genomic_DNA"/>
</dbReference>
<evidence type="ECO:0000259" key="6">
    <source>
        <dbReference type="PROSITE" id="PS50943"/>
    </source>
</evidence>
<dbReference type="OrthoDB" id="234496at2"/>
<dbReference type="InterPro" id="IPR000843">
    <property type="entry name" value="HTH_LacI"/>
</dbReference>
<dbReference type="Pfam" id="PF13377">
    <property type="entry name" value="Peripla_BP_3"/>
    <property type="match status" value="1"/>
</dbReference>
<dbReference type="PROSITE" id="PS50932">
    <property type="entry name" value="HTH_LACI_2"/>
    <property type="match status" value="1"/>
</dbReference>
<dbReference type="InterPro" id="IPR046335">
    <property type="entry name" value="LacI/GalR-like_sensor"/>
</dbReference>
<name>A0A221JWC1_9RHOB</name>